<keyword evidence="2" id="KW-0472">Membrane</keyword>
<accession>A0A8H7E3P7</accession>
<gene>
    <name evidence="3" type="ORF">GJ744_000778</name>
</gene>
<keyword evidence="2" id="KW-0812">Transmembrane</keyword>
<name>A0A8H7E3P7_9EURO</name>
<evidence type="ECO:0000313" key="3">
    <source>
        <dbReference type="EMBL" id="KAF7505451.1"/>
    </source>
</evidence>
<evidence type="ECO:0000313" key="4">
    <source>
        <dbReference type="Proteomes" id="UP000606974"/>
    </source>
</evidence>
<dbReference type="EMBL" id="JAACFV010000109">
    <property type="protein sequence ID" value="KAF7505451.1"/>
    <property type="molecule type" value="Genomic_DNA"/>
</dbReference>
<dbReference type="AlphaFoldDB" id="A0A8H7E3P7"/>
<keyword evidence="2" id="KW-1133">Transmembrane helix</keyword>
<proteinExistence type="predicted"/>
<evidence type="ECO:0000256" key="2">
    <source>
        <dbReference type="SAM" id="Phobius"/>
    </source>
</evidence>
<protein>
    <submittedName>
        <fullName evidence="3">Uncharacterized protein</fullName>
    </submittedName>
</protein>
<feature type="region of interest" description="Disordered" evidence="1">
    <location>
        <begin position="44"/>
        <end position="77"/>
    </location>
</feature>
<feature type="transmembrane region" description="Helical" evidence="2">
    <location>
        <begin position="20"/>
        <end position="38"/>
    </location>
</feature>
<keyword evidence="4" id="KW-1185">Reference proteome</keyword>
<dbReference type="Proteomes" id="UP000606974">
    <property type="component" value="Unassembled WGS sequence"/>
</dbReference>
<comment type="caution">
    <text evidence="3">The sequence shown here is derived from an EMBL/GenBank/DDBJ whole genome shotgun (WGS) entry which is preliminary data.</text>
</comment>
<evidence type="ECO:0000256" key="1">
    <source>
        <dbReference type="SAM" id="MobiDB-lite"/>
    </source>
</evidence>
<reference evidence="3" key="1">
    <citation type="submission" date="2020-02" db="EMBL/GenBank/DDBJ databases">
        <authorList>
            <person name="Palmer J.M."/>
        </authorList>
    </citation>
    <scope>NUCLEOTIDE SEQUENCE</scope>
    <source>
        <strain evidence="3">EPUS1.4</strain>
        <tissue evidence="3">Thallus</tissue>
    </source>
</reference>
<sequence length="104" mass="11262">MSPYIRNPVTFPTSILKSNPILALTLDPIFSFFLIILVPTPPFHHSSSSHLITHPPKTSSPHLQPPALGLTTNSSPLFPPHLPSVQKTLKPSLSASNISTQPPQ</sequence>
<organism evidence="3 4">
    <name type="scientific">Endocarpon pusillum</name>
    <dbReference type="NCBI Taxonomy" id="364733"/>
    <lineage>
        <taxon>Eukaryota</taxon>
        <taxon>Fungi</taxon>
        <taxon>Dikarya</taxon>
        <taxon>Ascomycota</taxon>
        <taxon>Pezizomycotina</taxon>
        <taxon>Eurotiomycetes</taxon>
        <taxon>Chaetothyriomycetidae</taxon>
        <taxon>Verrucariales</taxon>
        <taxon>Verrucariaceae</taxon>
        <taxon>Endocarpon</taxon>
    </lineage>
</organism>